<name>D3AAP1_9FIRM</name>
<evidence type="ECO:0000313" key="1">
    <source>
        <dbReference type="EMBL" id="EFD01123.1"/>
    </source>
</evidence>
<dbReference type="AlphaFoldDB" id="D3AAP1"/>
<feature type="non-terminal residue" evidence="1">
    <location>
        <position position="247"/>
    </location>
</feature>
<dbReference type="Proteomes" id="UP000004968">
    <property type="component" value="Unassembled WGS sequence"/>
</dbReference>
<dbReference type="EMBL" id="ACIO01000039">
    <property type="protein sequence ID" value="EFD01123.1"/>
    <property type="molecule type" value="Genomic_DNA"/>
</dbReference>
<gene>
    <name evidence="1" type="ORF">CLOSTHATH_00662</name>
</gene>
<accession>D3AAP1</accession>
<dbReference type="HOGENOM" id="CLU_1126536_0_0_9"/>
<evidence type="ECO:0000313" key="2">
    <source>
        <dbReference type="Proteomes" id="UP000004968"/>
    </source>
</evidence>
<proteinExistence type="predicted"/>
<organism evidence="1 2">
    <name type="scientific">Hungatella hathewayi DSM 13479</name>
    <dbReference type="NCBI Taxonomy" id="566550"/>
    <lineage>
        <taxon>Bacteria</taxon>
        <taxon>Bacillati</taxon>
        <taxon>Bacillota</taxon>
        <taxon>Clostridia</taxon>
        <taxon>Lachnospirales</taxon>
        <taxon>Lachnospiraceae</taxon>
        <taxon>Hungatella</taxon>
    </lineage>
</organism>
<sequence>MVVDYTQKLIQEGISIYERRRYFVHEPEVKQRAINISINKLFPKYQDNHDHHEYRNVNAVVEQLVRDGILEAKTDQRGYYKIVRFRLEAVSYCYQFLKRKSVPEICRDLEHIIDIYDSPEQEILHLFCQNQRTLLTEYRKLPYGIGFEEEKLEGILIALRGIERLQKETYIRNFSTAVYHDSKKFARFRNCVQSILFDYSERVVEKELILERFHLVDNPTYAMFKGDAKLFGEGLSIELGKLPGGIA</sequence>
<protein>
    <submittedName>
        <fullName evidence="1">Uncharacterized protein</fullName>
    </submittedName>
</protein>
<reference evidence="1 2" key="1">
    <citation type="submission" date="2010-01" db="EMBL/GenBank/DDBJ databases">
        <authorList>
            <person name="Weinstock G."/>
            <person name="Sodergren E."/>
            <person name="Clifton S."/>
            <person name="Fulton L."/>
            <person name="Fulton B."/>
            <person name="Courtney L."/>
            <person name="Fronick C."/>
            <person name="Harrison M."/>
            <person name="Strong C."/>
            <person name="Farmer C."/>
            <person name="Delahaunty K."/>
            <person name="Markovic C."/>
            <person name="Hall O."/>
            <person name="Minx P."/>
            <person name="Tomlinson C."/>
            <person name="Mitreva M."/>
            <person name="Nelson J."/>
            <person name="Hou S."/>
            <person name="Wollam A."/>
            <person name="Pepin K.H."/>
            <person name="Johnson M."/>
            <person name="Bhonagiri V."/>
            <person name="Nash W.E."/>
            <person name="Warren W."/>
            <person name="Chinwalla A."/>
            <person name="Mardis E.R."/>
            <person name="Wilson R.K."/>
        </authorList>
    </citation>
    <scope>NUCLEOTIDE SEQUENCE [LARGE SCALE GENOMIC DNA]</scope>
    <source>
        <strain evidence="1 2">DSM 13479</strain>
    </source>
</reference>
<comment type="caution">
    <text evidence="1">The sequence shown here is derived from an EMBL/GenBank/DDBJ whole genome shotgun (WGS) entry which is preliminary data.</text>
</comment>